<keyword evidence="3" id="KW-0963">Cytoplasm</keyword>
<dbReference type="KEGG" id="tne:Tneu_0565"/>
<dbReference type="AlphaFoldDB" id="B1YCJ4"/>
<accession>B1YCJ4</accession>
<dbReference type="OrthoDB" id="382874at2157"/>
<proteinExistence type="inferred from homology"/>
<sequence>MSEEVKLAVECTKAVEGYRDDDAKRRYAQRTRHFLSDITTLGVAHVVAIASARAGKDAVETGLRAQTCREAVERISQMKLTVEEASYGLYGAVLLYGLKALGVVKAASLADALLELDSPMASSAAYQYALWLKTLAEAYFK</sequence>
<dbReference type="GO" id="GO:0005737">
    <property type="term" value="C:cytoplasm"/>
    <property type="evidence" value="ECO:0007669"/>
    <property type="project" value="UniProtKB-SubCell"/>
</dbReference>
<name>B1YCJ4_PYRNV</name>
<evidence type="ECO:0000313" key="7">
    <source>
        <dbReference type="Proteomes" id="UP000001694"/>
    </source>
</evidence>
<dbReference type="eggNOG" id="arCOG02654">
    <property type="taxonomic scope" value="Archaea"/>
</dbReference>
<evidence type="ECO:0000256" key="5">
    <source>
        <dbReference type="ARBA" id="ARBA00030001"/>
    </source>
</evidence>
<organism evidence="6 7">
    <name type="scientific">Pyrobaculum neutrophilum (strain DSM 2338 / JCM 9278 / NBRC 100436 / V24Sta)</name>
    <name type="common">Thermoproteus neutrophilus</name>
    <dbReference type="NCBI Taxonomy" id="444157"/>
    <lineage>
        <taxon>Archaea</taxon>
        <taxon>Thermoproteota</taxon>
        <taxon>Thermoprotei</taxon>
        <taxon>Thermoproteales</taxon>
        <taxon>Thermoproteaceae</taxon>
        <taxon>Pyrobaculum</taxon>
    </lineage>
</organism>
<evidence type="ECO:0000256" key="3">
    <source>
        <dbReference type="ARBA" id="ARBA00022490"/>
    </source>
</evidence>
<dbReference type="Proteomes" id="UP000001694">
    <property type="component" value="Chromosome"/>
</dbReference>
<dbReference type="EMBL" id="CP001014">
    <property type="protein sequence ID" value="ACB39507.1"/>
    <property type="molecule type" value="Genomic_DNA"/>
</dbReference>
<dbReference type="Gene3D" id="1.10.520.30">
    <property type="entry name" value="AF1862-like domain"/>
    <property type="match status" value="1"/>
</dbReference>
<dbReference type="HOGENOM" id="CLU_140810_0_0_2"/>
<evidence type="ECO:0000256" key="2">
    <source>
        <dbReference type="ARBA" id="ARBA00006161"/>
    </source>
</evidence>
<dbReference type="GO" id="GO:0051607">
    <property type="term" value="P:defense response to virus"/>
    <property type="evidence" value="ECO:0007669"/>
    <property type="project" value="UniProtKB-KW"/>
</dbReference>
<keyword evidence="4" id="KW-0051">Antiviral defense</keyword>
<dbReference type="SUPFAM" id="SSF158568">
    <property type="entry name" value="AF1862-like"/>
    <property type="match status" value="1"/>
</dbReference>
<dbReference type="GeneID" id="6165785"/>
<dbReference type="NCBIfam" id="TIGR01881">
    <property type="entry name" value="cas_Cmr5"/>
    <property type="match status" value="1"/>
</dbReference>
<evidence type="ECO:0000256" key="1">
    <source>
        <dbReference type="ARBA" id="ARBA00004496"/>
    </source>
</evidence>
<keyword evidence="7" id="KW-1185">Reference proteome</keyword>
<dbReference type="RefSeq" id="WP_012349927.1">
    <property type="nucleotide sequence ID" value="NC_010525.1"/>
</dbReference>
<evidence type="ECO:0000256" key="4">
    <source>
        <dbReference type="ARBA" id="ARBA00023118"/>
    </source>
</evidence>
<dbReference type="STRING" id="444157.Tneu_0565"/>
<dbReference type="InterPro" id="IPR010160">
    <property type="entry name" value="CRISPR-assoc_prot_Cmr5"/>
</dbReference>
<evidence type="ECO:0000313" key="6">
    <source>
        <dbReference type="EMBL" id="ACB39507.1"/>
    </source>
</evidence>
<dbReference type="InterPro" id="IPR023101">
    <property type="entry name" value="AF1862-like_dom_sf"/>
</dbReference>
<protein>
    <recommendedName>
        <fullName evidence="5">CRISPR type III-B/RAMP module-associated protein Cmr5</fullName>
    </recommendedName>
</protein>
<comment type="subcellular location">
    <subcellularLocation>
        <location evidence="1">Cytoplasm</location>
    </subcellularLocation>
</comment>
<comment type="similarity">
    <text evidence="2">Belongs to the CRISPR system Cmr5 family.</text>
</comment>
<reference evidence="6" key="1">
    <citation type="submission" date="2008-03" db="EMBL/GenBank/DDBJ databases">
        <title>Complete sequence of Thermoproteus neutrophilus V24Sta.</title>
        <authorList>
            <consortium name="US DOE Joint Genome Institute"/>
            <person name="Copeland A."/>
            <person name="Lucas S."/>
            <person name="Lapidus A."/>
            <person name="Glavina del Rio T."/>
            <person name="Dalin E."/>
            <person name="Tice H."/>
            <person name="Bruce D."/>
            <person name="Goodwin L."/>
            <person name="Pitluck S."/>
            <person name="Sims D."/>
            <person name="Brettin T."/>
            <person name="Detter J.C."/>
            <person name="Han C."/>
            <person name="Kuske C.R."/>
            <person name="Schmutz J."/>
            <person name="Larimer F."/>
            <person name="Land M."/>
            <person name="Hauser L."/>
            <person name="Kyrpides N."/>
            <person name="Mikhailova N."/>
            <person name="Biddle J.F."/>
            <person name="Zhang Z."/>
            <person name="Fitz-Gibbon S.T."/>
            <person name="Lowe T.M."/>
            <person name="Saltikov C."/>
            <person name="House C.H."/>
            <person name="Richardson P."/>
        </authorList>
    </citation>
    <scope>NUCLEOTIDE SEQUENCE [LARGE SCALE GENOMIC DNA]</scope>
    <source>
        <strain evidence="6">V24Sta</strain>
    </source>
</reference>
<gene>
    <name evidence="6" type="ordered locus">Tneu_0565</name>
</gene>